<sequence>MIFRQKNKLGLDTYRHLDQQDYKDLVSKANAHSDSVVTQYRHLKNIGTSKKLLLQFLADQAQYKMVEIPRDITFEFTAAELEWMLRSIKDLVNHLQEDLPDGVYEYNFNRIEDFLYKCLAGAERKKWERLRRET</sequence>
<comment type="caution">
    <text evidence="1">The sequence shown here is derived from an EMBL/GenBank/DDBJ whole genome shotgun (WGS) entry which is preliminary data.</text>
</comment>
<protein>
    <submittedName>
        <fullName evidence="1">Uncharacterized protein</fullName>
    </submittedName>
</protein>
<evidence type="ECO:0000313" key="1">
    <source>
        <dbReference type="EMBL" id="MBA4544701.1"/>
    </source>
</evidence>
<keyword evidence="2" id="KW-1185">Reference proteome</keyword>
<reference evidence="1 2" key="1">
    <citation type="submission" date="2020-07" db="EMBL/GenBank/DDBJ databases">
        <authorList>
            <person name="Feng H."/>
        </authorList>
    </citation>
    <scope>NUCLEOTIDE SEQUENCE [LARGE SCALE GENOMIC DNA]</scope>
    <source>
        <strain evidence="2">s-11</strain>
    </source>
</reference>
<dbReference type="RefSeq" id="WP_033102028.1">
    <property type="nucleotide sequence ID" value="NZ_JACEIP010000065.1"/>
</dbReference>
<dbReference type="EMBL" id="JACEIP010000065">
    <property type="protein sequence ID" value="MBA4544701.1"/>
    <property type="molecule type" value="Genomic_DNA"/>
</dbReference>
<dbReference type="OrthoDB" id="2991742at2"/>
<name>A0A7W1XDJ0_9BACL</name>
<dbReference type="AlphaFoldDB" id="A0A7W1XDJ0"/>
<gene>
    <name evidence="1" type="ORF">H1164_17980</name>
</gene>
<proteinExistence type="predicted"/>
<accession>A0A7W1XDJ0</accession>
<evidence type="ECO:0000313" key="2">
    <source>
        <dbReference type="Proteomes" id="UP000530514"/>
    </source>
</evidence>
<dbReference type="Proteomes" id="UP000530514">
    <property type="component" value="Unassembled WGS sequence"/>
</dbReference>
<organism evidence="1 2">
    <name type="scientific">Thermoactinomyces daqus</name>
    <dbReference type="NCBI Taxonomy" id="1329516"/>
    <lineage>
        <taxon>Bacteria</taxon>
        <taxon>Bacillati</taxon>
        <taxon>Bacillota</taxon>
        <taxon>Bacilli</taxon>
        <taxon>Bacillales</taxon>
        <taxon>Thermoactinomycetaceae</taxon>
        <taxon>Thermoactinomyces</taxon>
    </lineage>
</organism>